<accession>A0AAD5Q4H8</accession>
<evidence type="ECO:0008006" key="3">
    <source>
        <dbReference type="Google" id="ProtNLM"/>
    </source>
</evidence>
<organism evidence="1 2">
    <name type="scientific">Pythium insidiosum</name>
    <name type="common">Pythiosis disease agent</name>
    <dbReference type="NCBI Taxonomy" id="114742"/>
    <lineage>
        <taxon>Eukaryota</taxon>
        <taxon>Sar</taxon>
        <taxon>Stramenopiles</taxon>
        <taxon>Oomycota</taxon>
        <taxon>Peronosporomycetes</taxon>
        <taxon>Pythiales</taxon>
        <taxon>Pythiaceae</taxon>
        <taxon>Pythium</taxon>
    </lineage>
</organism>
<name>A0AAD5Q4H8_PYTIN</name>
<comment type="caution">
    <text evidence="1">The sequence shown here is derived from an EMBL/GenBank/DDBJ whole genome shotgun (WGS) entry which is preliminary data.</text>
</comment>
<reference evidence="1" key="1">
    <citation type="submission" date="2021-12" db="EMBL/GenBank/DDBJ databases">
        <title>Prjna785345.</title>
        <authorList>
            <person name="Rujirawat T."/>
            <person name="Krajaejun T."/>
        </authorList>
    </citation>
    <scope>NUCLEOTIDE SEQUENCE</scope>
    <source>
        <strain evidence="1">Pi057C3</strain>
    </source>
</reference>
<dbReference type="Proteomes" id="UP001209570">
    <property type="component" value="Unassembled WGS sequence"/>
</dbReference>
<evidence type="ECO:0000313" key="2">
    <source>
        <dbReference type="Proteomes" id="UP001209570"/>
    </source>
</evidence>
<keyword evidence="2" id="KW-1185">Reference proteome</keyword>
<proteinExistence type="predicted"/>
<evidence type="ECO:0000313" key="1">
    <source>
        <dbReference type="EMBL" id="KAJ0393306.1"/>
    </source>
</evidence>
<gene>
    <name evidence="1" type="ORF">P43SY_009660</name>
</gene>
<sequence>MAATESSSKRGPLGACAYERQLTTAECLQVERTTRQLAHLDGFVHVWVHDARAFAHGRESDVPSFSLRLHPTLPVAEVRSMVERRFEELSAYRERVDGPLQLFFDGRMLDDGALMAEYTHTPQQAHGDEDERSGAGLQLASRLTSWPRPYAGILWVVPFRRPPPRKEIWGNGTA</sequence>
<dbReference type="AlphaFoldDB" id="A0AAD5Q4H8"/>
<protein>
    <recommendedName>
        <fullName evidence="3">Ubiquitin-like domain-containing protein</fullName>
    </recommendedName>
</protein>
<dbReference type="EMBL" id="JAKCXM010000508">
    <property type="protein sequence ID" value="KAJ0393306.1"/>
    <property type="molecule type" value="Genomic_DNA"/>
</dbReference>